<keyword evidence="2" id="KW-1185">Reference proteome</keyword>
<comment type="caution">
    <text evidence="1">The sequence shown here is derived from an EMBL/GenBank/DDBJ whole genome shotgun (WGS) entry which is preliminary data.</text>
</comment>
<accession>A0A1V9ZNB7</accession>
<reference evidence="1 2" key="1">
    <citation type="journal article" date="2014" name="Genome Biol. Evol.">
        <title>The secreted proteins of Achlya hypogyna and Thraustotheca clavata identify the ancestral oomycete secretome and reveal gene acquisitions by horizontal gene transfer.</title>
        <authorList>
            <person name="Misner I."/>
            <person name="Blouin N."/>
            <person name="Leonard G."/>
            <person name="Richards T.A."/>
            <person name="Lane C.E."/>
        </authorList>
    </citation>
    <scope>NUCLEOTIDE SEQUENCE [LARGE SCALE GENOMIC DNA]</scope>
    <source>
        <strain evidence="1 2">ATCC 34112</strain>
    </source>
</reference>
<protein>
    <submittedName>
        <fullName evidence="1">Uncharacterized protein</fullName>
    </submittedName>
</protein>
<sequence>MDEKKTMTECQYSYKPCKNPRTTKRNGTLHLLCEYHRKKANAIQRVYAQKKRQQKLAEKTPQERQQATLSTQELYKPVLPSLQYSSNVENFGYLTTLLRDSRLIQGDNIPRMHGNY</sequence>
<evidence type="ECO:0000313" key="1">
    <source>
        <dbReference type="EMBL" id="OQR99477.1"/>
    </source>
</evidence>
<proteinExistence type="predicted"/>
<organism evidence="1 2">
    <name type="scientific">Thraustotheca clavata</name>
    <dbReference type="NCBI Taxonomy" id="74557"/>
    <lineage>
        <taxon>Eukaryota</taxon>
        <taxon>Sar</taxon>
        <taxon>Stramenopiles</taxon>
        <taxon>Oomycota</taxon>
        <taxon>Saprolegniomycetes</taxon>
        <taxon>Saprolegniales</taxon>
        <taxon>Achlyaceae</taxon>
        <taxon>Thraustotheca</taxon>
    </lineage>
</organism>
<name>A0A1V9ZNB7_9STRA</name>
<evidence type="ECO:0000313" key="2">
    <source>
        <dbReference type="Proteomes" id="UP000243217"/>
    </source>
</evidence>
<gene>
    <name evidence="1" type="ORF">THRCLA_21833</name>
</gene>
<dbReference type="EMBL" id="JNBS01001803">
    <property type="protein sequence ID" value="OQR99477.1"/>
    <property type="molecule type" value="Genomic_DNA"/>
</dbReference>
<dbReference type="Proteomes" id="UP000243217">
    <property type="component" value="Unassembled WGS sequence"/>
</dbReference>
<dbReference type="AlphaFoldDB" id="A0A1V9ZNB7"/>